<feature type="transmembrane region" description="Helical" evidence="1">
    <location>
        <begin position="137"/>
        <end position="157"/>
    </location>
</feature>
<gene>
    <name evidence="2" type="ORF">RM479_06950</name>
</gene>
<dbReference type="Proteomes" id="UP001183390">
    <property type="component" value="Unassembled WGS sequence"/>
</dbReference>
<dbReference type="RefSeq" id="WP_311511020.1">
    <property type="nucleotide sequence ID" value="NZ_JAVREP010000003.1"/>
</dbReference>
<keyword evidence="3" id="KW-1185">Reference proteome</keyword>
<evidence type="ECO:0000313" key="3">
    <source>
        <dbReference type="Proteomes" id="UP001183390"/>
    </source>
</evidence>
<feature type="transmembrane region" description="Helical" evidence="1">
    <location>
        <begin position="169"/>
        <end position="188"/>
    </location>
</feature>
<comment type="caution">
    <text evidence="2">The sequence shown here is derived from an EMBL/GenBank/DDBJ whole genome shotgun (WGS) entry which is preliminary data.</text>
</comment>
<name>A0ABU2M6A1_9ACTN</name>
<organism evidence="2 3">
    <name type="scientific">Nocardiopsis lambiniae</name>
    <dbReference type="NCBI Taxonomy" id="3075539"/>
    <lineage>
        <taxon>Bacteria</taxon>
        <taxon>Bacillati</taxon>
        <taxon>Actinomycetota</taxon>
        <taxon>Actinomycetes</taxon>
        <taxon>Streptosporangiales</taxon>
        <taxon>Nocardiopsidaceae</taxon>
        <taxon>Nocardiopsis</taxon>
    </lineage>
</organism>
<keyword evidence="1" id="KW-0472">Membrane</keyword>
<feature type="transmembrane region" description="Helical" evidence="1">
    <location>
        <begin position="194"/>
        <end position="216"/>
    </location>
</feature>
<protein>
    <submittedName>
        <fullName evidence="2">DUF6518 family protein</fullName>
    </submittedName>
</protein>
<evidence type="ECO:0000256" key="1">
    <source>
        <dbReference type="SAM" id="Phobius"/>
    </source>
</evidence>
<feature type="transmembrane region" description="Helical" evidence="1">
    <location>
        <begin position="53"/>
        <end position="70"/>
    </location>
</feature>
<dbReference type="InterPro" id="IPR045393">
    <property type="entry name" value="DUF6518"/>
</dbReference>
<reference evidence="3" key="1">
    <citation type="submission" date="2023-07" db="EMBL/GenBank/DDBJ databases">
        <title>30 novel species of actinomycetes from the DSMZ collection.</title>
        <authorList>
            <person name="Nouioui I."/>
        </authorList>
    </citation>
    <scope>NUCLEOTIDE SEQUENCE [LARGE SCALE GENOMIC DNA]</scope>
    <source>
        <strain evidence="3">DSM 44743</strain>
    </source>
</reference>
<keyword evidence="1" id="KW-1133">Transmembrane helix</keyword>
<proteinExistence type="predicted"/>
<keyword evidence="1" id="KW-0812">Transmembrane</keyword>
<evidence type="ECO:0000313" key="2">
    <source>
        <dbReference type="EMBL" id="MDT0328150.1"/>
    </source>
</evidence>
<dbReference type="Pfam" id="PF20128">
    <property type="entry name" value="DUF6518"/>
    <property type="match status" value="1"/>
</dbReference>
<feature type="transmembrane region" description="Helical" evidence="1">
    <location>
        <begin position="107"/>
        <end position="125"/>
    </location>
</feature>
<feature type="transmembrane region" description="Helical" evidence="1">
    <location>
        <begin position="24"/>
        <end position="46"/>
    </location>
</feature>
<accession>A0ABU2M6A1</accession>
<dbReference type="EMBL" id="JAVREP010000003">
    <property type="protein sequence ID" value="MDT0328150.1"/>
    <property type="molecule type" value="Genomic_DNA"/>
</dbReference>
<sequence length="222" mass="23449">MHGLGESPQPPPSALRGFRHRHPWPLPLAAAVLGAMCGALSALYVFKPDEYPAASYGLFVVPAVLAGWAASRPGPASLAGMTALLGGVLGHFVGVRFIEYAQNDLEYRAWVVIALAFGALLGFMGHRLREGEPLRRATAASLVIGLLLAPVHLRYSVGTHATEHADPRIYVLDLCAAALVLLACRGLAHRALALAIAVPFTLLFSTLSVFSSVLLWRAGGGI</sequence>
<feature type="transmembrane region" description="Helical" evidence="1">
    <location>
        <begin position="76"/>
        <end position="95"/>
    </location>
</feature>